<protein>
    <submittedName>
        <fullName evidence="2">DUF2796 domain-containing protein</fullName>
    </submittedName>
</protein>
<organism evidence="2 3">
    <name type="scientific">Thauera sinica</name>
    <dbReference type="NCBI Taxonomy" id="2665146"/>
    <lineage>
        <taxon>Bacteria</taxon>
        <taxon>Pseudomonadati</taxon>
        <taxon>Pseudomonadota</taxon>
        <taxon>Betaproteobacteria</taxon>
        <taxon>Rhodocyclales</taxon>
        <taxon>Zoogloeaceae</taxon>
        <taxon>Thauera</taxon>
    </lineage>
</organism>
<dbReference type="Proteomes" id="UP001595974">
    <property type="component" value="Unassembled WGS sequence"/>
</dbReference>
<dbReference type="InterPro" id="IPR021253">
    <property type="entry name" value="ZrgA-like"/>
</dbReference>
<keyword evidence="3" id="KW-1185">Reference proteome</keyword>
<dbReference type="RefSeq" id="WP_198363237.1">
    <property type="nucleotide sequence ID" value="NZ_JBHSOG010000050.1"/>
</dbReference>
<proteinExistence type="predicted"/>
<dbReference type="EMBL" id="JBHSOG010000050">
    <property type="protein sequence ID" value="MFC5770450.1"/>
    <property type="molecule type" value="Genomic_DNA"/>
</dbReference>
<evidence type="ECO:0000313" key="3">
    <source>
        <dbReference type="Proteomes" id="UP001595974"/>
    </source>
</evidence>
<evidence type="ECO:0000256" key="1">
    <source>
        <dbReference type="SAM" id="SignalP"/>
    </source>
</evidence>
<dbReference type="Pfam" id="PF10986">
    <property type="entry name" value="ZrgA"/>
    <property type="match status" value="1"/>
</dbReference>
<sequence length="165" mass="18038">MRFALSCIALALASPAWAAPAHVHGEARLEIAVDGNTLAIHLETPLDGLLGFERAPRSPAERQAVTAMRTTLEQPDRLFRIVPEAGCEAQAPQLESPIFEGSAGDGHLDLDADYRWQCARPSALRGIDTTLFAEFPRLKRIEVEFVGPAGQRSGRLTPARPRFAW</sequence>
<name>A0ABW1AT17_9RHOO</name>
<accession>A0ABW1AT17</accession>
<reference evidence="3" key="1">
    <citation type="journal article" date="2019" name="Int. J. Syst. Evol. Microbiol.">
        <title>The Global Catalogue of Microorganisms (GCM) 10K type strain sequencing project: providing services to taxonomists for standard genome sequencing and annotation.</title>
        <authorList>
            <consortium name="The Broad Institute Genomics Platform"/>
            <consortium name="The Broad Institute Genome Sequencing Center for Infectious Disease"/>
            <person name="Wu L."/>
            <person name="Ma J."/>
        </authorList>
    </citation>
    <scope>NUCLEOTIDE SEQUENCE [LARGE SCALE GENOMIC DNA]</scope>
    <source>
        <strain evidence="3">SHR3</strain>
    </source>
</reference>
<comment type="caution">
    <text evidence="2">The sequence shown here is derived from an EMBL/GenBank/DDBJ whole genome shotgun (WGS) entry which is preliminary data.</text>
</comment>
<keyword evidence="1" id="KW-0732">Signal</keyword>
<gene>
    <name evidence="2" type="ORF">ACFPTN_13785</name>
</gene>
<evidence type="ECO:0000313" key="2">
    <source>
        <dbReference type="EMBL" id="MFC5770450.1"/>
    </source>
</evidence>
<feature type="chain" id="PRO_5046203314" evidence="1">
    <location>
        <begin position="19"/>
        <end position="165"/>
    </location>
</feature>
<feature type="signal peptide" evidence="1">
    <location>
        <begin position="1"/>
        <end position="18"/>
    </location>
</feature>